<comment type="caution">
    <text evidence="2">The sequence shown here is derived from an EMBL/GenBank/DDBJ whole genome shotgun (WGS) entry which is preliminary data.</text>
</comment>
<sequence>MEVYGSYLPPEIALQGKTNRVLEATEERVVALNVIERCETFGTSASCKLLIRNKGLQRSIHVVIDAALRAMYYNYLHIDLYQRSEKLQQLNEILERQTEEIQEAYKDIVEEKQKEESDRLNKQTEEAQRLGYYNLLEKKEEIERNMEISENTAAQEEEELRIFEWE</sequence>
<keyword evidence="3" id="KW-1185">Reference proteome</keyword>
<evidence type="ECO:0000313" key="2">
    <source>
        <dbReference type="EMBL" id="KAJ1350980.1"/>
    </source>
</evidence>
<dbReference type="AlphaFoldDB" id="A0AAD5QJM1"/>
<evidence type="ECO:0000256" key="1">
    <source>
        <dbReference type="SAM" id="MobiDB-lite"/>
    </source>
</evidence>
<dbReference type="EMBL" id="JAHQIW010000979">
    <property type="protein sequence ID" value="KAJ1350980.1"/>
    <property type="molecule type" value="Genomic_DNA"/>
</dbReference>
<accession>A0AAD5QJM1</accession>
<proteinExistence type="predicted"/>
<organism evidence="2 3">
    <name type="scientific">Parelaphostrongylus tenuis</name>
    <name type="common">Meningeal worm</name>
    <dbReference type="NCBI Taxonomy" id="148309"/>
    <lineage>
        <taxon>Eukaryota</taxon>
        <taxon>Metazoa</taxon>
        <taxon>Ecdysozoa</taxon>
        <taxon>Nematoda</taxon>
        <taxon>Chromadorea</taxon>
        <taxon>Rhabditida</taxon>
        <taxon>Rhabditina</taxon>
        <taxon>Rhabditomorpha</taxon>
        <taxon>Strongyloidea</taxon>
        <taxon>Metastrongylidae</taxon>
        <taxon>Parelaphostrongylus</taxon>
    </lineage>
</organism>
<name>A0AAD5QJM1_PARTN</name>
<gene>
    <name evidence="2" type="ORF">KIN20_006913</name>
</gene>
<evidence type="ECO:0000313" key="3">
    <source>
        <dbReference type="Proteomes" id="UP001196413"/>
    </source>
</evidence>
<reference evidence="2" key="1">
    <citation type="submission" date="2021-06" db="EMBL/GenBank/DDBJ databases">
        <title>Parelaphostrongylus tenuis whole genome reference sequence.</title>
        <authorList>
            <person name="Garwood T.J."/>
            <person name="Larsen P.A."/>
            <person name="Fountain-Jones N.M."/>
            <person name="Garbe J.R."/>
            <person name="Macchietto M.G."/>
            <person name="Kania S.A."/>
            <person name="Gerhold R.W."/>
            <person name="Richards J.E."/>
            <person name="Wolf T.M."/>
        </authorList>
    </citation>
    <scope>NUCLEOTIDE SEQUENCE</scope>
    <source>
        <strain evidence="2">MNPRO001-30</strain>
        <tissue evidence="2">Meninges</tissue>
    </source>
</reference>
<feature type="region of interest" description="Disordered" evidence="1">
    <location>
        <begin position="147"/>
        <end position="166"/>
    </location>
</feature>
<dbReference type="Proteomes" id="UP001196413">
    <property type="component" value="Unassembled WGS sequence"/>
</dbReference>
<protein>
    <submittedName>
        <fullName evidence="2">Uncharacterized protein</fullName>
    </submittedName>
</protein>